<keyword evidence="5" id="KW-1185">Reference proteome</keyword>
<dbReference type="InterPro" id="IPR003709">
    <property type="entry name" value="VanY-like_core_dom"/>
</dbReference>
<keyword evidence="2" id="KW-0732">Signal</keyword>
<dbReference type="InterPro" id="IPR052179">
    <property type="entry name" value="DD-CPase-like"/>
</dbReference>
<dbReference type="PANTHER" id="PTHR34385">
    <property type="entry name" value="D-ALANYL-D-ALANINE CARBOXYPEPTIDASE"/>
    <property type="match status" value="1"/>
</dbReference>
<dbReference type="CDD" id="cd14852">
    <property type="entry name" value="LD-carboxypeptidase"/>
    <property type="match status" value="1"/>
</dbReference>
<evidence type="ECO:0000256" key="2">
    <source>
        <dbReference type="SAM" id="SignalP"/>
    </source>
</evidence>
<feature type="region of interest" description="Disordered" evidence="1">
    <location>
        <begin position="30"/>
        <end position="92"/>
    </location>
</feature>
<dbReference type="KEGG" id="plut:EI981_26800"/>
<dbReference type="PANTHER" id="PTHR34385:SF1">
    <property type="entry name" value="PEPTIDOGLYCAN L-ALANYL-D-GLUTAMATE ENDOPEPTIDASE CWLK"/>
    <property type="match status" value="1"/>
</dbReference>
<keyword evidence="4" id="KW-0121">Carboxypeptidase</keyword>
<dbReference type="RefSeq" id="WP_127003459.1">
    <property type="nucleotide sequence ID" value="NZ_CP034346.1"/>
</dbReference>
<dbReference type="OrthoDB" id="9792074at2"/>
<keyword evidence="4" id="KW-0378">Hydrolase</keyword>
<evidence type="ECO:0000256" key="1">
    <source>
        <dbReference type="SAM" id="MobiDB-lite"/>
    </source>
</evidence>
<gene>
    <name evidence="4" type="ORF">EI981_26800</name>
</gene>
<proteinExistence type="predicted"/>
<dbReference type="InterPro" id="IPR009045">
    <property type="entry name" value="Zn_M74/Hedgehog-like"/>
</dbReference>
<dbReference type="Pfam" id="PF02557">
    <property type="entry name" value="VanY"/>
    <property type="match status" value="1"/>
</dbReference>
<sequence>MNTKVKTLTMVSALLLAMALVTACNDTNKTASGSNQPAVNNAGTNNQGTAAPGDSEADNSKNNEDQGNTSTDNSGADNTGSSQEGTGPDMAASSDVNSVAVLVNKEFALPDDYNPSDLVYPNVRFTFKEKIEKRMMRSEAAKALENLFDGAEKDGIYLAGVSAYRSHKTQTALFNRYVERDGEEKAKTYSAVPGHSEHETGLAIDVSGSDGKCAAEDCFGDTKEADWLAKHASEYGFIIRYPEGKDSITGYKYEPWHIRYVGADIASEIADRGITLEEYYGSIPVTANP</sequence>
<dbReference type="SUPFAM" id="SSF55166">
    <property type="entry name" value="Hedgehog/DD-peptidase"/>
    <property type="match status" value="1"/>
</dbReference>
<keyword evidence="4" id="KW-0645">Protease</keyword>
<dbReference type="GO" id="GO:0006508">
    <property type="term" value="P:proteolysis"/>
    <property type="evidence" value="ECO:0007669"/>
    <property type="project" value="InterPro"/>
</dbReference>
<accession>A0A3S9V552</accession>
<feature type="domain" description="D-alanyl-D-alanine carboxypeptidase-like core" evidence="3">
    <location>
        <begin position="134"/>
        <end position="262"/>
    </location>
</feature>
<feature type="compositionally biased region" description="Low complexity" evidence="1">
    <location>
        <begin position="38"/>
        <end position="51"/>
    </location>
</feature>
<dbReference type="Gene3D" id="3.30.1380.10">
    <property type="match status" value="1"/>
</dbReference>
<dbReference type="GO" id="GO:0004180">
    <property type="term" value="F:carboxypeptidase activity"/>
    <property type="evidence" value="ECO:0007669"/>
    <property type="project" value="UniProtKB-KW"/>
</dbReference>
<evidence type="ECO:0000313" key="5">
    <source>
        <dbReference type="Proteomes" id="UP000270678"/>
    </source>
</evidence>
<dbReference type="Proteomes" id="UP000270678">
    <property type="component" value="Chromosome"/>
</dbReference>
<protein>
    <submittedName>
        <fullName evidence="4">D-alanyl-D-alanine carboxypeptidase family protein</fullName>
    </submittedName>
</protein>
<organism evidence="4 5">
    <name type="scientific">Paenibacillus lutimineralis</name>
    <dbReference type="NCBI Taxonomy" id="2707005"/>
    <lineage>
        <taxon>Bacteria</taxon>
        <taxon>Bacillati</taxon>
        <taxon>Bacillota</taxon>
        <taxon>Bacilli</taxon>
        <taxon>Bacillales</taxon>
        <taxon>Paenibacillaceae</taxon>
        <taxon>Paenibacillus</taxon>
    </lineage>
</organism>
<reference evidence="5" key="1">
    <citation type="submission" date="2018-12" db="EMBL/GenBank/DDBJ databases">
        <title>Complete genome sequence of Paenibacillus sp. MBLB1234.</title>
        <authorList>
            <person name="Nam Y.-D."/>
            <person name="Kang J."/>
            <person name="Chung W.-H."/>
            <person name="Park Y.S."/>
        </authorList>
    </citation>
    <scope>NUCLEOTIDE SEQUENCE [LARGE SCALE GENOMIC DNA]</scope>
    <source>
        <strain evidence="5">MBLB1234</strain>
    </source>
</reference>
<feature type="signal peptide" evidence="2">
    <location>
        <begin position="1"/>
        <end position="23"/>
    </location>
</feature>
<name>A0A3S9V552_9BACL</name>
<evidence type="ECO:0000259" key="3">
    <source>
        <dbReference type="Pfam" id="PF02557"/>
    </source>
</evidence>
<evidence type="ECO:0000313" key="4">
    <source>
        <dbReference type="EMBL" id="AZS17686.1"/>
    </source>
</evidence>
<feature type="chain" id="PRO_5038927495" evidence="2">
    <location>
        <begin position="24"/>
        <end position="289"/>
    </location>
</feature>
<dbReference type="PROSITE" id="PS51257">
    <property type="entry name" value="PROKAR_LIPOPROTEIN"/>
    <property type="match status" value="1"/>
</dbReference>
<dbReference type="AlphaFoldDB" id="A0A3S9V552"/>
<feature type="compositionally biased region" description="Polar residues" evidence="1">
    <location>
        <begin position="65"/>
        <end position="85"/>
    </location>
</feature>
<dbReference type="EMBL" id="CP034346">
    <property type="protein sequence ID" value="AZS17686.1"/>
    <property type="molecule type" value="Genomic_DNA"/>
</dbReference>
<dbReference type="InterPro" id="IPR058193">
    <property type="entry name" value="VanY/YodJ_core_dom"/>
</dbReference>